<evidence type="ECO:0000256" key="4">
    <source>
        <dbReference type="SAM" id="MobiDB-lite"/>
    </source>
</evidence>
<evidence type="ECO:0000256" key="3">
    <source>
        <dbReference type="ARBA" id="ARBA00022801"/>
    </source>
</evidence>
<dbReference type="InterPro" id="IPR003653">
    <property type="entry name" value="Peptidase_C48_C"/>
</dbReference>
<feature type="region of interest" description="Disordered" evidence="4">
    <location>
        <begin position="103"/>
        <end position="133"/>
    </location>
</feature>
<dbReference type="InterPro" id="IPR038765">
    <property type="entry name" value="Papain-like_cys_pep_sf"/>
</dbReference>
<feature type="domain" description="Ubiquitin-like protease family profile" evidence="5">
    <location>
        <begin position="1"/>
        <end position="85"/>
    </location>
</feature>
<accession>A0A9W9Y8N8</accession>
<evidence type="ECO:0000256" key="2">
    <source>
        <dbReference type="ARBA" id="ARBA00022670"/>
    </source>
</evidence>
<dbReference type="Gene3D" id="3.40.395.10">
    <property type="entry name" value="Adenoviral Proteinase, Chain A"/>
    <property type="match status" value="1"/>
</dbReference>
<organism evidence="6 7">
    <name type="scientific">Desmophyllum pertusum</name>
    <dbReference type="NCBI Taxonomy" id="174260"/>
    <lineage>
        <taxon>Eukaryota</taxon>
        <taxon>Metazoa</taxon>
        <taxon>Cnidaria</taxon>
        <taxon>Anthozoa</taxon>
        <taxon>Hexacorallia</taxon>
        <taxon>Scleractinia</taxon>
        <taxon>Caryophylliina</taxon>
        <taxon>Caryophylliidae</taxon>
        <taxon>Desmophyllum</taxon>
    </lineage>
</organism>
<reference evidence="6" key="1">
    <citation type="submission" date="2023-01" db="EMBL/GenBank/DDBJ databases">
        <title>Genome assembly of the deep-sea coral Lophelia pertusa.</title>
        <authorList>
            <person name="Herrera S."/>
            <person name="Cordes E."/>
        </authorList>
    </citation>
    <scope>NUCLEOTIDE SEQUENCE</scope>
    <source>
        <strain evidence="6">USNM1676648</strain>
        <tissue evidence="6">Polyp</tissue>
    </source>
</reference>
<feature type="compositionally biased region" description="Polar residues" evidence="4">
    <location>
        <begin position="103"/>
        <end position="117"/>
    </location>
</feature>
<keyword evidence="3 6" id="KW-0378">Hydrolase</keyword>
<proteinExistence type="inferred from homology"/>
<gene>
    <name evidence="6" type="primary">SENP1_5</name>
    <name evidence="6" type="ORF">OS493_030577</name>
</gene>
<dbReference type="Pfam" id="PF02902">
    <property type="entry name" value="Peptidase_C48"/>
    <property type="match status" value="1"/>
</dbReference>
<evidence type="ECO:0000313" key="6">
    <source>
        <dbReference type="EMBL" id="KAJ7323788.1"/>
    </source>
</evidence>
<dbReference type="EC" id="3.4.22.68" evidence="6"/>
<dbReference type="SUPFAM" id="SSF54001">
    <property type="entry name" value="Cysteine proteinases"/>
    <property type="match status" value="1"/>
</dbReference>
<dbReference type="EMBL" id="MU827810">
    <property type="protein sequence ID" value="KAJ7323788.1"/>
    <property type="molecule type" value="Genomic_DNA"/>
</dbReference>
<evidence type="ECO:0000313" key="7">
    <source>
        <dbReference type="Proteomes" id="UP001163046"/>
    </source>
</evidence>
<feature type="compositionally biased region" description="Polar residues" evidence="4">
    <location>
        <begin position="124"/>
        <end position="133"/>
    </location>
</feature>
<comment type="caution">
    <text evidence="6">The sequence shown here is derived from an EMBL/GenBank/DDBJ whole genome shotgun (WGS) entry which is preliminary data.</text>
</comment>
<dbReference type="PROSITE" id="PS50600">
    <property type="entry name" value="ULP_PROTEASE"/>
    <property type="match status" value="1"/>
</dbReference>
<keyword evidence="7" id="KW-1185">Reference proteome</keyword>
<dbReference type="OrthoDB" id="413122at2759"/>
<name>A0A9W9Y8N8_9CNID</name>
<protein>
    <submittedName>
        <fullName evidence="6">SUMO1 sentrin specific peptidase 1</fullName>
        <ecNumber evidence="6">3.4.22.68</ecNumber>
    </submittedName>
</protein>
<sequence length="133" mass="15146">MTKLSMDVFSRFNYGELYGNILTADIILCPVLHGDHWCLVVIHLPEKRMVYLDSMFNGIGAQTAFSRFMNFLECMAMYHQLSPDWNGTRTTKKMKGLFSSNASASKLKTGKTNNPSSKIKKEQLQTTSTRLRL</sequence>
<keyword evidence="2" id="KW-0645">Protease</keyword>
<evidence type="ECO:0000259" key="5">
    <source>
        <dbReference type="PROSITE" id="PS50600"/>
    </source>
</evidence>
<evidence type="ECO:0000256" key="1">
    <source>
        <dbReference type="ARBA" id="ARBA00005234"/>
    </source>
</evidence>
<comment type="similarity">
    <text evidence="1">Belongs to the peptidase C48 family.</text>
</comment>
<dbReference type="GO" id="GO:0008234">
    <property type="term" value="F:cysteine-type peptidase activity"/>
    <property type="evidence" value="ECO:0007669"/>
    <property type="project" value="InterPro"/>
</dbReference>
<dbReference type="GO" id="GO:0006508">
    <property type="term" value="P:proteolysis"/>
    <property type="evidence" value="ECO:0007669"/>
    <property type="project" value="UniProtKB-KW"/>
</dbReference>
<dbReference type="Proteomes" id="UP001163046">
    <property type="component" value="Unassembled WGS sequence"/>
</dbReference>
<dbReference type="AlphaFoldDB" id="A0A9W9Y8N8"/>